<accession>A0A8H3V2S7</accession>
<name>A0A8H3V2S7_VENIN</name>
<dbReference type="EMBL" id="WNWR01000364">
    <property type="protein sequence ID" value="KAE9981389.1"/>
    <property type="molecule type" value="Genomic_DNA"/>
</dbReference>
<sequence>MLPPTFLLNLPALASSITASPTTPATLIIARRKRTADQQVPACQIWSIKYKLDRASSAFTRRPNRHFGDYDAPSGKGLDIELFGDNSSSKR</sequence>
<proteinExistence type="predicted"/>
<organism evidence="2 3">
    <name type="scientific">Venturia inaequalis</name>
    <name type="common">Apple scab fungus</name>
    <dbReference type="NCBI Taxonomy" id="5025"/>
    <lineage>
        <taxon>Eukaryota</taxon>
        <taxon>Fungi</taxon>
        <taxon>Dikarya</taxon>
        <taxon>Ascomycota</taxon>
        <taxon>Pezizomycotina</taxon>
        <taxon>Dothideomycetes</taxon>
        <taxon>Pleosporomycetidae</taxon>
        <taxon>Venturiales</taxon>
        <taxon>Venturiaceae</taxon>
        <taxon>Venturia</taxon>
    </lineage>
</organism>
<dbReference type="Proteomes" id="UP000490939">
    <property type="component" value="Unassembled WGS sequence"/>
</dbReference>
<reference evidence="2 3" key="1">
    <citation type="submission" date="2019-07" db="EMBL/GenBank/DDBJ databases">
        <title>Venturia inaequalis Genome Resource.</title>
        <authorList>
            <person name="Lichtner F.J."/>
        </authorList>
    </citation>
    <scope>NUCLEOTIDE SEQUENCE [LARGE SCALE GENOMIC DNA]</scope>
    <source>
        <strain evidence="2 3">DMI_063113</strain>
    </source>
</reference>
<evidence type="ECO:0008006" key="4">
    <source>
        <dbReference type="Google" id="ProtNLM"/>
    </source>
</evidence>
<evidence type="ECO:0000256" key="1">
    <source>
        <dbReference type="SAM" id="SignalP"/>
    </source>
</evidence>
<comment type="caution">
    <text evidence="2">The sequence shown here is derived from an EMBL/GenBank/DDBJ whole genome shotgun (WGS) entry which is preliminary data.</text>
</comment>
<evidence type="ECO:0000313" key="2">
    <source>
        <dbReference type="EMBL" id="KAE9981389.1"/>
    </source>
</evidence>
<dbReference type="AlphaFoldDB" id="A0A8H3V2S7"/>
<gene>
    <name evidence="2" type="ORF">EG327_006242</name>
</gene>
<protein>
    <recommendedName>
        <fullName evidence="4">Secreted protein</fullName>
    </recommendedName>
</protein>
<keyword evidence="1" id="KW-0732">Signal</keyword>
<feature type="chain" id="PRO_5034765519" description="Secreted protein" evidence="1">
    <location>
        <begin position="20"/>
        <end position="91"/>
    </location>
</feature>
<keyword evidence="3" id="KW-1185">Reference proteome</keyword>
<evidence type="ECO:0000313" key="3">
    <source>
        <dbReference type="Proteomes" id="UP000490939"/>
    </source>
</evidence>
<feature type="signal peptide" evidence="1">
    <location>
        <begin position="1"/>
        <end position="19"/>
    </location>
</feature>